<evidence type="ECO:0000256" key="2">
    <source>
        <dbReference type="ARBA" id="ARBA00010790"/>
    </source>
</evidence>
<dbReference type="EC" id="5.3.3.1" evidence="14"/>
<dbReference type="Proteomes" id="UP001589700">
    <property type="component" value="Unassembled WGS sequence"/>
</dbReference>
<dbReference type="InterPro" id="IPR007867">
    <property type="entry name" value="GMC_OxRtase_C"/>
</dbReference>
<evidence type="ECO:0000256" key="13">
    <source>
        <dbReference type="ARBA" id="ARBA00023235"/>
    </source>
</evidence>
<accession>A0ABV5JNZ0</accession>
<keyword evidence="23" id="KW-1185">Reference proteome</keyword>
<evidence type="ECO:0000256" key="7">
    <source>
        <dbReference type="ARBA" id="ARBA00023002"/>
    </source>
</evidence>
<keyword evidence="8" id="KW-0408">Iron</keyword>
<evidence type="ECO:0000256" key="19">
    <source>
        <dbReference type="SAM" id="MobiDB-lite"/>
    </source>
</evidence>
<evidence type="ECO:0000256" key="9">
    <source>
        <dbReference type="ARBA" id="ARBA00023014"/>
    </source>
</evidence>
<feature type="compositionally biased region" description="Gly residues" evidence="19">
    <location>
        <begin position="126"/>
        <end position="142"/>
    </location>
</feature>
<proteinExistence type="inferred from homology"/>
<dbReference type="Pfam" id="PF05199">
    <property type="entry name" value="GMC_oxred_C"/>
    <property type="match status" value="1"/>
</dbReference>
<evidence type="ECO:0000259" key="20">
    <source>
        <dbReference type="Pfam" id="PF00890"/>
    </source>
</evidence>
<sequence length="723" mass="76971">MNDCPTGVVSSPDVVVVGSGFGGAVAALRLAEQGRSVLVLEQGRRHAREDFLAARRDPRKYLWMPELGLRGFFWQRVLRHVGIIGGAGVGGGSIVWAGVLLEPKDEFFTDPAWPEPVRPEPTSPGSGSGDGDGNGTGSGGELGSEAGWRAELAEHYRTAARMLGRETTAHVGQMDRHLEATANAMGALDTYRPTPMAIYFGREGETVPDPFFGGAGPERTGCRMCGACLVGCPYGSKNTLDVNYLWLAERLGVEVRPDTRVDTIAELPGGGYEIRTAGGGAVRAPEVVLAAGVLGTVELLFRSREQGLLPRVSQRLGEGVRTNSEAITAVLADNPATDLTRGPTISSEFYPDAATHVTQNRYVGGWHMRFQLGPLVDGADPARRRRNALAELARRPLRQLSLLSSRNFLERLSVFTVMQNVENEIRLTYSPSPVRPWTKVLRSEAGAGEPAPSYIPQANEVARRFAESIGGRPLNLLLESVGGKSITAHILGGAAMGNSAADGVIDTDHQVFGHPSLYIVDGSSIPANVGVNPSLTITAMAERFAALYAARRAAGASTVLSSSSHSSPPTPHPVTSSLPTSTGALRALFSRATPPVARPHAGDYLVTFIGPAPLTVVAPRAIALGGMPGWRGKRFDGAGGATNLVDDDNGAHREIIPMQVKLEPSWLDGRPAIVCSYGADSPVPWRWVRDEFRPLDDRRLIGLTFAGGPWSRVAAAPLLLSRV</sequence>
<feature type="region of interest" description="Disordered" evidence="19">
    <location>
        <begin position="560"/>
        <end position="579"/>
    </location>
</feature>
<keyword evidence="11" id="KW-1207">Sterol metabolism</keyword>
<evidence type="ECO:0000256" key="17">
    <source>
        <dbReference type="ARBA" id="ARBA00049744"/>
    </source>
</evidence>
<evidence type="ECO:0000256" key="18">
    <source>
        <dbReference type="ARBA" id="ARBA00049778"/>
    </source>
</evidence>
<evidence type="ECO:0000313" key="22">
    <source>
        <dbReference type="EMBL" id="MFB9259427.1"/>
    </source>
</evidence>
<keyword evidence="3" id="KW-0153">Cholesterol metabolism</keyword>
<keyword evidence="12" id="KW-0753">Steroid metabolism</keyword>
<dbReference type="Gene3D" id="3.50.50.60">
    <property type="entry name" value="FAD/NAD(P)-binding domain"/>
    <property type="match status" value="3"/>
</dbReference>
<dbReference type="EMBL" id="JBHMDY010000004">
    <property type="protein sequence ID" value="MFB9259427.1"/>
    <property type="molecule type" value="Genomic_DNA"/>
</dbReference>
<feature type="domain" description="FAD-dependent oxidoreductase 2 FAD-binding" evidence="20">
    <location>
        <begin position="13"/>
        <end position="45"/>
    </location>
</feature>
<comment type="cofactor">
    <cofactor evidence="1">
        <name>FAD</name>
        <dbReference type="ChEBI" id="CHEBI:57692"/>
    </cofactor>
</comment>
<evidence type="ECO:0000256" key="6">
    <source>
        <dbReference type="ARBA" id="ARBA00022827"/>
    </source>
</evidence>
<dbReference type="PANTHER" id="PTHR47470">
    <property type="entry name" value="CHOLESTEROL OXIDASE"/>
    <property type="match status" value="1"/>
</dbReference>
<dbReference type="EC" id="1.1.3.6" evidence="16"/>
<dbReference type="InterPro" id="IPR003953">
    <property type="entry name" value="FAD-dep_OxRdtase_2_FAD-bd"/>
</dbReference>
<organism evidence="22 23">
    <name type="scientific">Dietzia aerolata</name>
    <dbReference type="NCBI Taxonomy" id="595984"/>
    <lineage>
        <taxon>Bacteria</taxon>
        <taxon>Bacillati</taxon>
        <taxon>Actinomycetota</taxon>
        <taxon>Actinomycetes</taxon>
        <taxon>Mycobacteriales</taxon>
        <taxon>Dietziaceae</taxon>
        <taxon>Dietzia</taxon>
    </lineage>
</organism>
<name>A0ABV5JNZ0_9ACTN</name>
<reference evidence="22 23" key="1">
    <citation type="submission" date="2024-09" db="EMBL/GenBank/DDBJ databases">
        <authorList>
            <person name="Sun Q."/>
            <person name="Mori K."/>
        </authorList>
    </citation>
    <scope>NUCLEOTIDE SEQUENCE [LARGE SCALE GENOMIC DNA]</scope>
    <source>
        <strain evidence="22 23">CCM 7659</strain>
    </source>
</reference>
<dbReference type="PANTHER" id="PTHR47470:SF1">
    <property type="entry name" value="FAD-DEPENDENT OXIDOREDUCTASE 2 FAD BINDING DOMAIN-CONTAINING PROTEIN"/>
    <property type="match status" value="1"/>
</dbReference>
<evidence type="ECO:0000259" key="21">
    <source>
        <dbReference type="Pfam" id="PF05199"/>
    </source>
</evidence>
<evidence type="ECO:0000256" key="5">
    <source>
        <dbReference type="ARBA" id="ARBA00022723"/>
    </source>
</evidence>
<feature type="domain" description="Glucose-methanol-choline oxidoreductase C-terminal" evidence="21">
    <location>
        <begin position="487"/>
        <end position="541"/>
    </location>
</feature>
<comment type="pathway">
    <text evidence="15">Steroid metabolism; cholesterol degradation.</text>
</comment>
<keyword evidence="7" id="KW-0560">Oxidoreductase</keyword>
<evidence type="ECO:0000256" key="10">
    <source>
        <dbReference type="ARBA" id="ARBA00023098"/>
    </source>
</evidence>
<dbReference type="PROSITE" id="PS00198">
    <property type="entry name" value="4FE4S_FER_1"/>
    <property type="match status" value="1"/>
</dbReference>
<keyword evidence="9" id="KW-0411">Iron-sulfur</keyword>
<dbReference type="SUPFAM" id="SSF51905">
    <property type="entry name" value="FAD/NAD(P)-binding domain"/>
    <property type="match status" value="1"/>
</dbReference>
<evidence type="ECO:0000256" key="12">
    <source>
        <dbReference type="ARBA" id="ARBA00023221"/>
    </source>
</evidence>
<dbReference type="Pfam" id="PF00890">
    <property type="entry name" value="FAD_binding_2"/>
    <property type="match status" value="1"/>
</dbReference>
<evidence type="ECO:0000256" key="11">
    <source>
        <dbReference type="ARBA" id="ARBA00023166"/>
    </source>
</evidence>
<evidence type="ECO:0000256" key="4">
    <source>
        <dbReference type="ARBA" id="ARBA00022630"/>
    </source>
</evidence>
<gene>
    <name evidence="22" type="ORF">ACFFVD_06385</name>
</gene>
<evidence type="ECO:0000256" key="1">
    <source>
        <dbReference type="ARBA" id="ARBA00001974"/>
    </source>
</evidence>
<evidence type="ECO:0000256" key="14">
    <source>
        <dbReference type="ARBA" id="ARBA00038856"/>
    </source>
</evidence>
<dbReference type="InterPro" id="IPR017900">
    <property type="entry name" value="4Fe4S_Fe_S_CS"/>
</dbReference>
<evidence type="ECO:0000313" key="23">
    <source>
        <dbReference type="Proteomes" id="UP001589700"/>
    </source>
</evidence>
<keyword evidence="5" id="KW-0479">Metal-binding</keyword>
<keyword evidence="13" id="KW-0413">Isomerase</keyword>
<comment type="caution">
    <text evidence="22">The sequence shown here is derived from an EMBL/GenBank/DDBJ whole genome shotgun (WGS) entry which is preliminary data.</text>
</comment>
<dbReference type="RefSeq" id="WP_241730386.1">
    <property type="nucleotide sequence ID" value="NZ_JAALDM010000324.1"/>
</dbReference>
<keyword evidence="4" id="KW-0285">Flavoprotein</keyword>
<comment type="similarity">
    <text evidence="2">Belongs to the GMC oxidoreductase family.</text>
</comment>
<evidence type="ECO:0000256" key="16">
    <source>
        <dbReference type="ARBA" id="ARBA00049723"/>
    </source>
</evidence>
<dbReference type="PRINTS" id="PR00411">
    <property type="entry name" value="PNDRDTASEI"/>
</dbReference>
<dbReference type="InterPro" id="IPR036188">
    <property type="entry name" value="FAD/NAD-bd_sf"/>
</dbReference>
<feature type="compositionally biased region" description="Pro residues" evidence="19">
    <location>
        <begin position="113"/>
        <end position="122"/>
    </location>
</feature>
<keyword evidence="6" id="KW-0274">FAD</keyword>
<protein>
    <recommendedName>
        <fullName evidence="17">Cholesterol oxidase</fullName>
        <ecNumber evidence="16">1.1.3.6</ecNumber>
        <ecNumber evidence="14">5.3.3.1</ecNumber>
    </recommendedName>
    <alternativeName>
        <fullName evidence="18">Cholesterol isomerase</fullName>
    </alternativeName>
</protein>
<evidence type="ECO:0000256" key="8">
    <source>
        <dbReference type="ARBA" id="ARBA00023004"/>
    </source>
</evidence>
<dbReference type="InterPro" id="IPR052542">
    <property type="entry name" value="Cholesterol_Oxidase"/>
</dbReference>
<evidence type="ECO:0000256" key="3">
    <source>
        <dbReference type="ARBA" id="ARBA00022548"/>
    </source>
</evidence>
<feature type="region of interest" description="Disordered" evidence="19">
    <location>
        <begin position="110"/>
        <end position="144"/>
    </location>
</feature>
<keyword evidence="10" id="KW-0443">Lipid metabolism</keyword>
<evidence type="ECO:0000256" key="15">
    <source>
        <dbReference type="ARBA" id="ARBA00049645"/>
    </source>
</evidence>